<gene>
    <name evidence="2" type="ORF">L917_15167</name>
</gene>
<evidence type="ECO:0000313" key="2">
    <source>
        <dbReference type="EMBL" id="ETL85258.1"/>
    </source>
</evidence>
<dbReference type="VEuPathDB" id="FungiDB:PPTG_04904"/>
<reference evidence="2" key="1">
    <citation type="submission" date="2013-11" db="EMBL/GenBank/DDBJ databases">
        <title>The Genome Sequence of Phytophthora parasitica CHvinca01.</title>
        <authorList>
            <consortium name="The Broad Institute Genomics Platform"/>
            <person name="Russ C."/>
            <person name="Tyler B."/>
            <person name="Panabieres F."/>
            <person name="Shan W."/>
            <person name="Tripathy S."/>
            <person name="Grunwald N."/>
            <person name="Machado M."/>
            <person name="Johnson C.S."/>
            <person name="Arredondo F."/>
            <person name="Hong C."/>
            <person name="Coffey M."/>
            <person name="Young S.K."/>
            <person name="Zeng Q."/>
            <person name="Gargeya S."/>
            <person name="Fitzgerald M."/>
            <person name="Abouelleil A."/>
            <person name="Alvarado L."/>
            <person name="Chapman S.B."/>
            <person name="Gainer-Dewar J."/>
            <person name="Goldberg J."/>
            <person name="Griggs A."/>
            <person name="Gujja S."/>
            <person name="Hansen M."/>
            <person name="Howarth C."/>
            <person name="Imamovic A."/>
            <person name="Ireland A."/>
            <person name="Larimer J."/>
            <person name="McCowan C."/>
            <person name="Murphy C."/>
            <person name="Pearson M."/>
            <person name="Poon T.W."/>
            <person name="Priest M."/>
            <person name="Roberts A."/>
            <person name="Saif S."/>
            <person name="Shea T."/>
            <person name="Sykes S."/>
            <person name="Wortman J."/>
            <person name="Nusbaum C."/>
            <person name="Birren B."/>
        </authorList>
    </citation>
    <scope>NUCLEOTIDE SEQUENCE [LARGE SCALE GENOMIC DNA]</scope>
    <source>
        <strain evidence="2">CHvinca01</strain>
    </source>
</reference>
<proteinExistence type="predicted"/>
<dbReference type="AlphaFoldDB" id="W2KJB0"/>
<evidence type="ECO:0000256" key="1">
    <source>
        <dbReference type="SAM" id="Phobius"/>
    </source>
</evidence>
<dbReference type="OrthoDB" id="122000at2759"/>
<protein>
    <submittedName>
        <fullName evidence="2">Uncharacterized protein</fullName>
    </submittedName>
</protein>
<keyword evidence="1" id="KW-0472">Membrane</keyword>
<dbReference type="Proteomes" id="UP000054423">
    <property type="component" value="Unassembled WGS sequence"/>
</dbReference>
<feature type="transmembrane region" description="Helical" evidence="1">
    <location>
        <begin position="79"/>
        <end position="98"/>
    </location>
</feature>
<keyword evidence="1" id="KW-1133">Transmembrane helix</keyword>
<name>W2KJB0_PHYNI</name>
<keyword evidence="1" id="KW-0812">Transmembrane</keyword>
<dbReference type="EMBL" id="KI681630">
    <property type="protein sequence ID" value="ETL85258.1"/>
    <property type="molecule type" value="Genomic_DNA"/>
</dbReference>
<organism evidence="2">
    <name type="scientific">Phytophthora nicotianae</name>
    <name type="common">Potato buckeye rot agent</name>
    <name type="synonym">Phytophthora parasitica</name>
    <dbReference type="NCBI Taxonomy" id="4792"/>
    <lineage>
        <taxon>Eukaryota</taxon>
        <taxon>Sar</taxon>
        <taxon>Stramenopiles</taxon>
        <taxon>Oomycota</taxon>
        <taxon>Peronosporomycetes</taxon>
        <taxon>Peronosporales</taxon>
        <taxon>Peronosporaceae</taxon>
        <taxon>Phytophthora</taxon>
    </lineage>
</organism>
<sequence length="102" mass="12141">MNMSKTESTLLQRHIRPSEANRFSRATEKTWRSTRKLGSLLEDTEDLTRRKILAAEALRRLWALWLLPHYTTNKTRIRLYNYYVLPILLYNCGIWALTTTDL</sequence>
<accession>W2KJB0</accession>